<accession>A0ABW0LSM7</accession>
<name>A0ABW0LSM7_9BACL</name>
<evidence type="ECO:0000313" key="1">
    <source>
        <dbReference type="EMBL" id="MFC5468913.1"/>
    </source>
</evidence>
<dbReference type="InterPro" id="IPR043751">
    <property type="entry name" value="DUF5696"/>
</dbReference>
<evidence type="ECO:0000313" key="2">
    <source>
        <dbReference type="Proteomes" id="UP001596105"/>
    </source>
</evidence>
<reference evidence="2" key="1">
    <citation type="journal article" date="2019" name="Int. J. Syst. Evol. Microbiol.">
        <title>The Global Catalogue of Microorganisms (GCM) 10K type strain sequencing project: providing services to taxonomists for standard genome sequencing and annotation.</title>
        <authorList>
            <consortium name="The Broad Institute Genomics Platform"/>
            <consortium name="The Broad Institute Genome Sequencing Center for Infectious Disease"/>
            <person name="Wu L."/>
            <person name="Ma J."/>
        </authorList>
    </citation>
    <scope>NUCLEOTIDE SEQUENCE [LARGE SCALE GENOMIC DNA]</scope>
    <source>
        <strain evidence="2">CCUG 57113</strain>
    </source>
</reference>
<dbReference type="RefSeq" id="WP_209748873.1">
    <property type="nucleotide sequence ID" value="NZ_JBHSMH010000022.1"/>
</dbReference>
<proteinExistence type="predicted"/>
<dbReference type="Pfam" id="PF18952">
    <property type="entry name" value="DUF5696"/>
    <property type="match status" value="1"/>
</dbReference>
<gene>
    <name evidence="1" type="ORF">ACFPPD_09275</name>
</gene>
<dbReference type="EMBL" id="JBHSMH010000022">
    <property type="protein sequence ID" value="MFC5468913.1"/>
    <property type="molecule type" value="Genomic_DNA"/>
</dbReference>
<sequence>MKKYIGIVIAIVLLFGSGYYLYGKYKPLPALSMSALPDLRDIEPQAAAGDRYTKPAAALEGMEGVVSNGRLSLYYDSKTMAIAVRDKDGRVWRSNPEATAEDAIANASVKDQLSSQIIVGYSDKTGQEAYKTSNQDSVQLGQAVVEKIEDGLKVTYTLGKATSEIDGLPKKISAERYRKLILDKVGDKYKRYLTPAYQNDGNKDVYTRNDSKLTAISLKKVVQAFQEAGYTAEDLAKDNEENSAGAGDEKQVFTIPVEYTLSGDQFVARVLSKGIEYPASYPLTDIHLLPYFGAAGRQDEGYMFVPDGSGSLIYLNNGKQRYEPFVQPVYGDDGGTWNGENDDDPTIEPIRMPVYGLKKKDSAFVAIIDQGAAVASIRAEVSQKRSSYNSVYPSFQLIGKEKINLSVTSQALETKSKEIRVFQQRPVYSDFSVRYSFLSGDKADYTGMAEYYRNYLLSNGTLAKKEATQSELPFYLELVGGIPKRKTVMGIPYKAVVPLTTFDQAQTIIGSLKEQGIANQKVRLSGWFNKGYSHKVADKIEVDGALGGSSGYKDLIAYTKQEGIGLFPDVSFTHLYTTGGKYSEAKAVSRYINRETAWVWERTDWTRPLSPRLVPNVVDGFLGSYERYGQTGISVRSMGNQLEGDYRRNHVVDRVQSEEIDKKQFEKIGEQLPNVMVDGGNAYALKYAKDIVEAPMVNNGYNVTDEAVPFYEIVLHGYVDYAGEPVNLSREVDVRKYVLKSLEYGSNLYFKWIYADNSAVKNTFFLNLYSVNYKTWMNTAVESYKTVTKALNDVQDKAIVGHEKLAENVFRTTYEGGKTITVNYNDYEVSVDGKRIPAEDYLVGGTDR</sequence>
<protein>
    <submittedName>
        <fullName evidence="1">DUF5696 domain-containing protein</fullName>
    </submittedName>
</protein>
<keyword evidence="2" id="KW-1185">Reference proteome</keyword>
<organism evidence="1 2">
    <name type="scientific">Cohnella suwonensis</name>
    <dbReference type="NCBI Taxonomy" id="696072"/>
    <lineage>
        <taxon>Bacteria</taxon>
        <taxon>Bacillati</taxon>
        <taxon>Bacillota</taxon>
        <taxon>Bacilli</taxon>
        <taxon>Bacillales</taxon>
        <taxon>Paenibacillaceae</taxon>
        <taxon>Cohnella</taxon>
    </lineage>
</organism>
<comment type="caution">
    <text evidence="1">The sequence shown here is derived from an EMBL/GenBank/DDBJ whole genome shotgun (WGS) entry which is preliminary data.</text>
</comment>
<dbReference type="Proteomes" id="UP001596105">
    <property type="component" value="Unassembled WGS sequence"/>
</dbReference>